<dbReference type="GO" id="GO:0005930">
    <property type="term" value="C:axoneme"/>
    <property type="evidence" value="ECO:0007669"/>
    <property type="project" value="UniProtKB-SubCell"/>
</dbReference>
<evidence type="ECO:0000259" key="9">
    <source>
        <dbReference type="Pfam" id="PF14738"/>
    </source>
</evidence>
<comment type="subcellular location">
    <subcellularLocation>
        <location evidence="1">Cytoplasm</location>
        <location evidence="1">Cytoskeleton</location>
        <location evidence="1">Cilium axoneme</location>
    </subcellularLocation>
</comment>
<dbReference type="STRING" id="1661398.A0A482VYA8"/>
<dbReference type="InterPro" id="IPR032840">
    <property type="entry name" value="CFAP91_dom"/>
</dbReference>
<feature type="non-terminal residue" evidence="10">
    <location>
        <position position="1"/>
    </location>
</feature>
<evidence type="ECO:0000256" key="6">
    <source>
        <dbReference type="ARBA" id="ARBA00029555"/>
    </source>
</evidence>
<evidence type="ECO:0000256" key="1">
    <source>
        <dbReference type="ARBA" id="ARBA00004430"/>
    </source>
</evidence>
<name>A0A482VYA8_ASBVE</name>
<feature type="coiled-coil region" evidence="7">
    <location>
        <begin position="213"/>
        <end position="264"/>
    </location>
</feature>
<organism evidence="10 11">
    <name type="scientific">Asbolus verrucosus</name>
    <name type="common">Desert ironclad beetle</name>
    <dbReference type="NCBI Taxonomy" id="1661398"/>
    <lineage>
        <taxon>Eukaryota</taxon>
        <taxon>Metazoa</taxon>
        <taxon>Ecdysozoa</taxon>
        <taxon>Arthropoda</taxon>
        <taxon>Hexapoda</taxon>
        <taxon>Insecta</taxon>
        <taxon>Pterygota</taxon>
        <taxon>Neoptera</taxon>
        <taxon>Endopterygota</taxon>
        <taxon>Coleoptera</taxon>
        <taxon>Polyphaga</taxon>
        <taxon>Cucujiformia</taxon>
        <taxon>Tenebrionidae</taxon>
        <taxon>Pimeliinae</taxon>
        <taxon>Asbolus</taxon>
    </lineage>
</organism>
<evidence type="ECO:0000256" key="2">
    <source>
        <dbReference type="ARBA" id="ARBA00022490"/>
    </source>
</evidence>
<evidence type="ECO:0000256" key="3">
    <source>
        <dbReference type="ARBA" id="ARBA00023212"/>
    </source>
</evidence>
<dbReference type="InterPro" id="IPR026720">
    <property type="entry name" value="CFAP91"/>
</dbReference>
<feature type="region of interest" description="Disordered" evidence="8">
    <location>
        <begin position="494"/>
        <end position="528"/>
    </location>
</feature>
<reference evidence="10 11" key="1">
    <citation type="submission" date="2017-03" db="EMBL/GenBank/DDBJ databases">
        <title>Genome of the blue death feigning beetle - Asbolus verrucosus.</title>
        <authorList>
            <person name="Rider S.D."/>
        </authorList>
    </citation>
    <scope>NUCLEOTIDE SEQUENCE [LARGE SCALE GENOMIC DNA]</scope>
    <source>
        <strain evidence="10">Butters</strain>
        <tissue evidence="10">Head and leg muscle</tissue>
    </source>
</reference>
<evidence type="ECO:0000256" key="8">
    <source>
        <dbReference type="SAM" id="MobiDB-lite"/>
    </source>
</evidence>
<keyword evidence="3" id="KW-0206">Cytoskeleton</keyword>
<gene>
    <name evidence="10" type="ORF">BDFB_006537</name>
</gene>
<accession>A0A482VYA8</accession>
<keyword evidence="2" id="KW-0963">Cytoplasm</keyword>
<evidence type="ECO:0000256" key="4">
    <source>
        <dbReference type="ARBA" id="ARBA00023273"/>
    </source>
</evidence>
<dbReference type="PANTHER" id="PTHR22455">
    <property type="entry name" value="CILIA- AND FLAGELLA-ASSOCIATED PROTEIN 91"/>
    <property type="match status" value="1"/>
</dbReference>
<dbReference type="EMBL" id="QDEB01050499">
    <property type="protein sequence ID" value="RZC37666.1"/>
    <property type="molecule type" value="Genomic_DNA"/>
</dbReference>
<dbReference type="AlphaFoldDB" id="A0A482VYA8"/>
<keyword evidence="11" id="KW-1185">Reference proteome</keyword>
<feature type="domain" description="CFAP91" evidence="9">
    <location>
        <begin position="106"/>
        <end position="260"/>
    </location>
</feature>
<dbReference type="OrthoDB" id="567787at2759"/>
<proteinExistence type="inferred from homology"/>
<evidence type="ECO:0000313" key="11">
    <source>
        <dbReference type="Proteomes" id="UP000292052"/>
    </source>
</evidence>
<dbReference type="Proteomes" id="UP000292052">
    <property type="component" value="Unassembled WGS sequence"/>
</dbReference>
<evidence type="ECO:0000256" key="7">
    <source>
        <dbReference type="SAM" id="Coils"/>
    </source>
</evidence>
<protein>
    <recommendedName>
        <fullName evidence="6">Cilia- and flagella-associated protein 91</fullName>
    </recommendedName>
</protein>
<dbReference type="PANTHER" id="PTHR22455:SF10">
    <property type="entry name" value="CILIA- AND FLAGELLA-ASSOCIATED PROTEIN 91"/>
    <property type="match status" value="1"/>
</dbReference>
<comment type="caution">
    <text evidence="10">The sequence shown here is derived from an EMBL/GenBank/DDBJ whole genome shotgun (WGS) entry which is preliminary data.</text>
</comment>
<feature type="compositionally biased region" description="Basic and acidic residues" evidence="8">
    <location>
        <begin position="514"/>
        <end position="528"/>
    </location>
</feature>
<comment type="similarity">
    <text evidence="5">Belongs to the CFAP91 family.</text>
</comment>
<evidence type="ECO:0000313" key="10">
    <source>
        <dbReference type="EMBL" id="RZC37666.1"/>
    </source>
</evidence>
<sequence length="528" mass="61367">QICPIFANMFSDLPNHPRKQFIRRKSAPLPASMKGYKSKIHRSVDNPRPKMPDVIGADRCKYFHFPKITLGDKFNVPELQLHHSTPKENSAARAVKTELMNKDEKTQTIFRESSVQTSPWEPSFVVTSDTEPELLKLDFLKWGKARSGLPPGIREVQLLERARIKRAWEERCEVRNPEDLERRKCIIAAMERDEWAFREQEIQDIQDLRLKLLENMLNELHEKSKSRSEAKLEMLAKKKHAEKKRKLQKLCDKTKRELRKLDMKQAGLNPKYHPVNILDEHIDHASEIYGVEDFNTLPRWLDKATRIKDRCCSKTKGTRLCVKETKWTAPVLKQLHEELLALRNDPIQPCTLLKKTGRVLFESSTPEVEAISDGDEDFYQATVLLQSVIKGRAAQMHQETIDLYLEDIIKEGMEFASAQEAKEYIQKLAKKIDEEAYRMKKNMNVTLNDEEEAVADLVHHFVLPEVEKQLMRSKIQKKQKQKLRTVHDAVYSEIESLPPPEIPSPNEANTSAQKSKEEKKLRVIDKNE</sequence>
<dbReference type="Pfam" id="PF14738">
    <property type="entry name" value="CFAP91"/>
    <property type="match status" value="1"/>
</dbReference>
<keyword evidence="4" id="KW-0966">Cell projection</keyword>
<keyword evidence="7" id="KW-0175">Coiled coil</keyword>
<evidence type="ECO:0000256" key="5">
    <source>
        <dbReference type="ARBA" id="ARBA00029468"/>
    </source>
</evidence>